<gene>
    <name evidence="2" type="ORF">AAFF_G00078750</name>
</gene>
<evidence type="ECO:0000256" key="1">
    <source>
        <dbReference type="SAM" id="MobiDB-lite"/>
    </source>
</evidence>
<dbReference type="AlphaFoldDB" id="A0AAD7WDL4"/>
<reference evidence="2" key="1">
    <citation type="journal article" date="2023" name="Science">
        <title>Genome structures resolve the early diversification of teleost fishes.</title>
        <authorList>
            <person name="Parey E."/>
            <person name="Louis A."/>
            <person name="Montfort J."/>
            <person name="Bouchez O."/>
            <person name="Roques C."/>
            <person name="Iampietro C."/>
            <person name="Lluch J."/>
            <person name="Castinel A."/>
            <person name="Donnadieu C."/>
            <person name="Desvignes T."/>
            <person name="Floi Bucao C."/>
            <person name="Jouanno E."/>
            <person name="Wen M."/>
            <person name="Mejri S."/>
            <person name="Dirks R."/>
            <person name="Jansen H."/>
            <person name="Henkel C."/>
            <person name="Chen W.J."/>
            <person name="Zahm M."/>
            <person name="Cabau C."/>
            <person name="Klopp C."/>
            <person name="Thompson A.W."/>
            <person name="Robinson-Rechavi M."/>
            <person name="Braasch I."/>
            <person name="Lecointre G."/>
            <person name="Bobe J."/>
            <person name="Postlethwait J.H."/>
            <person name="Berthelot C."/>
            <person name="Roest Crollius H."/>
            <person name="Guiguen Y."/>
        </authorList>
    </citation>
    <scope>NUCLEOTIDE SEQUENCE</scope>
    <source>
        <strain evidence="2">NC1722</strain>
    </source>
</reference>
<comment type="caution">
    <text evidence="2">The sequence shown here is derived from an EMBL/GenBank/DDBJ whole genome shotgun (WGS) entry which is preliminary data.</text>
</comment>
<organism evidence="2 3">
    <name type="scientific">Aldrovandia affinis</name>
    <dbReference type="NCBI Taxonomy" id="143900"/>
    <lineage>
        <taxon>Eukaryota</taxon>
        <taxon>Metazoa</taxon>
        <taxon>Chordata</taxon>
        <taxon>Craniata</taxon>
        <taxon>Vertebrata</taxon>
        <taxon>Euteleostomi</taxon>
        <taxon>Actinopterygii</taxon>
        <taxon>Neopterygii</taxon>
        <taxon>Teleostei</taxon>
        <taxon>Notacanthiformes</taxon>
        <taxon>Halosauridae</taxon>
        <taxon>Aldrovandia</taxon>
    </lineage>
</organism>
<evidence type="ECO:0000313" key="3">
    <source>
        <dbReference type="Proteomes" id="UP001221898"/>
    </source>
</evidence>
<sequence length="96" mass="9673">MWMDHGQRQGDERASGASSSDGEEDPVGPPGGRLSPPGNLVRGSATISRGNMRREGGADRQWRGFKGLLMRGTGGPGGAVLSCGSVSGPAGPGHSS</sequence>
<protein>
    <submittedName>
        <fullName evidence="2">Uncharacterized protein</fullName>
    </submittedName>
</protein>
<feature type="region of interest" description="Disordered" evidence="1">
    <location>
        <begin position="1"/>
        <end position="96"/>
    </location>
</feature>
<evidence type="ECO:0000313" key="2">
    <source>
        <dbReference type="EMBL" id="KAJ8392069.1"/>
    </source>
</evidence>
<feature type="compositionally biased region" description="Basic and acidic residues" evidence="1">
    <location>
        <begin position="52"/>
        <end position="62"/>
    </location>
</feature>
<dbReference type="Proteomes" id="UP001221898">
    <property type="component" value="Unassembled WGS sequence"/>
</dbReference>
<keyword evidence="3" id="KW-1185">Reference proteome</keyword>
<accession>A0AAD7WDL4</accession>
<dbReference type="EMBL" id="JAINUG010000149">
    <property type="protein sequence ID" value="KAJ8392069.1"/>
    <property type="molecule type" value="Genomic_DNA"/>
</dbReference>
<name>A0AAD7WDL4_9TELE</name>
<proteinExistence type="predicted"/>
<feature type="compositionally biased region" description="Basic and acidic residues" evidence="1">
    <location>
        <begin position="1"/>
        <end position="14"/>
    </location>
</feature>